<dbReference type="Proteomes" id="UP000297814">
    <property type="component" value="Unassembled WGS sequence"/>
</dbReference>
<dbReference type="InterPro" id="IPR049449">
    <property type="entry name" value="TesB_ACOT8-like_N"/>
</dbReference>
<feature type="domain" description="Acyl-CoA thioesterase-like N-terminal HotDog" evidence="1">
    <location>
        <begin position="59"/>
        <end position="136"/>
    </location>
</feature>
<reference evidence="3 4" key="1">
    <citation type="submission" date="2017-12" db="EMBL/GenBank/DDBJ databases">
        <title>Comparative genomics of Botrytis spp.</title>
        <authorList>
            <person name="Valero-Jimenez C.A."/>
            <person name="Tapia P."/>
            <person name="Veloso J."/>
            <person name="Silva-Moreno E."/>
            <person name="Staats M."/>
            <person name="Valdes J.H."/>
            <person name="Van Kan J.A.L."/>
        </authorList>
    </citation>
    <scope>NUCLEOTIDE SEQUENCE [LARGE SCALE GENOMIC DNA]</scope>
    <source>
        <strain evidence="3 4">Bh0001</strain>
    </source>
</reference>
<feature type="domain" description="Acyl-CoA thioesterase-like C-terminal" evidence="2">
    <location>
        <begin position="141"/>
        <end position="272"/>
    </location>
</feature>
<dbReference type="PANTHER" id="PTHR38110">
    <property type="entry name" value="CHROMOSOME 23, WHOLE GENOME SHOTGUN SEQUENCE"/>
    <property type="match status" value="1"/>
</dbReference>
<organism evidence="3 4">
    <name type="scientific">Botrytis hyacinthi</name>
    <dbReference type="NCBI Taxonomy" id="278943"/>
    <lineage>
        <taxon>Eukaryota</taxon>
        <taxon>Fungi</taxon>
        <taxon>Dikarya</taxon>
        <taxon>Ascomycota</taxon>
        <taxon>Pezizomycotina</taxon>
        <taxon>Leotiomycetes</taxon>
        <taxon>Helotiales</taxon>
        <taxon>Sclerotiniaceae</taxon>
        <taxon>Botrytis</taxon>
    </lineage>
</organism>
<accession>A0A4Z1GJZ2</accession>
<sequence>MARATIEIPLSLPDVLAQNIKFIKKGEYELDLPSSISFGPILSSIFRIPNPGSQTPLPGIFGGLVMSMTHQAVETYFTETHSEYNQPDVLSMQWQFFRLPFPSIATLSIKDIHLGKYSSTILVTISQKGKECMMGFINLRDQWLTPTHPSTRFTNETLSFLLDISFPILDNFYPEKASGGQATTVQAGLAQKREREMGVTKIVDAESGSYRAPAMITSLATNIEIKKLLPPGGTKWLFMRAQAKEIKDGRLSMEVMVFDEGMELIALSQQLCPIIELSRAMANKQKLSYRLWVFWCDGWSI</sequence>
<protein>
    <submittedName>
        <fullName evidence="3">Uncharacterized protein</fullName>
    </submittedName>
</protein>
<dbReference type="PANTHER" id="PTHR38110:SF1">
    <property type="entry name" value="THIOESTERASE DOMAIN-CONTAINING PROTEIN"/>
    <property type="match status" value="1"/>
</dbReference>
<dbReference type="EMBL" id="PQXK01000109">
    <property type="protein sequence ID" value="TGO36985.1"/>
    <property type="molecule type" value="Genomic_DNA"/>
</dbReference>
<evidence type="ECO:0000313" key="3">
    <source>
        <dbReference type="EMBL" id="TGO36985.1"/>
    </source>
</evidence>
<dbReference type="Pfam" id="PF20789">
    <property type="entry name" value="4HBT_3C"/>
    <property type="match status" value="1"/>
</dbReference>
<evidence type="ECO:0000259" key="1">
    <source>
        <dbReference type="Pfam" id="PF13622"/>
    </source>
</evidence>
<comment type="caution">
    <text evidence="3">The sequence shown here is derived from an EMBL/GenBank/DDBJ whole genome shotgun (WGS) entry which is preliminary data.</text>
</comment>
<evidence type="ECO:0000313" key="4">
    <source>
        <dbReference type="Proteomes" id="UP000297814"/>
    </source>
</evidence>
<dbReference type="InterPro" id="IPR052389">
    <property type="entry name" value="Sec_Metab_Biosynth-Assoc"/>
</dbReference>
<keyword evidence="4" id="KW-1185">Reference proteome</keyword>
<dbReference type="Pfam" id="PF13622">
    <property type="entry name" value="4HBT_3"/>
    <property type="match status" value="1"/>
</dbReference>
<dbReference type="InterPro" id="IPR029069">
    <property type="entry name" value="HotDog_dom_sf"/>
</dbReference>
<dbReference type="Gene3D" id="2.40.160.210">
    <property type="entry name" value="Acyl-CoA thioesterase, double hotdog domain"/>
    <property type="match status" value="1"/>
</dbReference>
<dbReference type="InterPro" id="IPR049450">
    <property type="entry name" value="ACOT8-like_C"/>
</dbReference>
<dbReference type="AlphaFoldDB" id="A0A4Z1GJZ2"/>
<name>A0A4Z1GJZ2_9HELO</name>
<evidence type="ECO:0000259" key="2">
    <source>
        <dbReference type="Pfam" id="PF20789"/>
    </source>
</evidence>
<gene>
    <name evidence="3" type="ORF">BHYA_0109g00210</name>
</gene>
<proteinExistence type="predicted"/>
<dbReference type="SUPFAM" id="SSF54637">
    <property type="entry name" value="Thioesterase/thiol ester dehydrase-isomerase"/>
    <property type="match status" value="1"/>
</dbReference>
<dbReference type="InterPro" id="IPR042171">
    <property type="entry name" value="Acyl-CoA_hotdog"/>
</dbReference>